<dbReference type="Gene3D" id="2.60.40.1760">
    <property type="entry name" value="glycosyl hydrolase (family 31)"/>
    <property type="match status" value="1"/>
</dbReference>
<dbReference type="InterPro" id="IPR011013">
    <property type="entry name" value="Gal_mutarotase_sf_dom"/>
</dbReference>
<dbReference type="CDD" id="cd06591">
    <property type="entry name" value="GH31_xylosidase_XylS"/>
    <property type="match status" value="1"/>
</dbReference>
<dbReference type="InterPro" id="IPR013780">
    <property type="entry name" value="Glyco_hydro_b"/>
</dbReference>
<dbReference type="GO" id="GO:0005975">
    <property type="term" value="P:carbohydrate metabolic process"/>
    <property type="evidence" value="ECO:0007669"/>
    <property type="project" value="InterPro"/>
</dbReference>
<proteinExistence type="inferred from homology"/>
<dbReference type="SUPFAM" id="SSF51011">
    <property type="entry name" value="Glycosyl hydrolase domain"/>
    <property type="match status" value="1"/>
</dbReference>
<evidence type="ECO:0000313" key="5">
    <source>
        <dbReference type="EMBL" id="SER76059.1"/>
    </source>
</evidence>
<keyword evidence="2" id="KW-0326">Glycosidase</keyword>
<name>A0A1H9RVX0_BUTFI</name>
<dbReference type="Pfam" id="PF21365">
    <property type="entry name" value="Glyco_hydro_31_3rd"/>
    <property type="match status" value="1"/>
</dbReference>
<protein>
    <submittedName>
        <fullName evidence="5">Alpha-D-xyloside xylohydrolase</fullName>
    </submittedName>
</protein>
<evidence type="ECO:0000256" key="2">
    <source>
        <dbReference type="RuleBase" id="RU361185"/>
    </source>
</evidence>
<organism evidence="5 6">
    <name type="scientific">Butyrivibrio fibrisolvens</name>
    <dbReference type="NCBI Taxonomy" id="831"/>
    <lineage>
        <taxon>Bacteria</taxon>
        <taxon>Bacillati</taxon>
        <taxon>Bacillota</taxon>
        <taxon>Clostridia</taxon>
        <taxon>Lachnospirales</taxon>
        <taxon>Lachnospiraceae</taxon>
        <taxon>Butyrivibrio</taxon>
    </lineage>
</organism>
<dbReference type="OrthoDB" id="176168at2"/>
<evidence type="ECO:0000259" key="4">
    <source>
        <dbReference type="Pfam" id="PF21365"/>
    </source>
</evidence>
<dbReference type="SUPFAM" id="SSF51445">
    <property type="entry name" value="(Trans)glycosidases"/>
    <property type="match status" value="1"/>
</dbReference>
<reference evidence="5 6" key="1">
    <citation type="submission" date="2016-10" db="EMBL/GenBank/DDBJ databases">
        <authorList>
            <person name="de Groot N.N."/>
        </authorList>
    </citation>
    <scope>NUCLEOTIDE SEQUENCE [LARGE SCALE GENOMIC DNA]</scope>
    <source>
        <strain evidence="5 6">AR40</strain>
    </source>
</reference>
<dbReference type="InterPro" id="IPR048395">
    <property type="entry name" value="Glyco_hydro_31_C"/>
</dbReference>
<dbReference type="CDD" id="cd14752">
    <property type="entry name" value="GH31_N"/>
    <property type="match status" value="1"/>
</dbReference>
<accession>A0A1H9RVX0</accession>
<dbReference type="EMBL" id="FOGJ01000010">
    <property type="protein sequence ID" value="SER76059.1"/>
    <property type="molecule type" value="Genomic_DNA"/>
</dbReference>
<dbReference type="PANTHER" id="PTHR43863">
    <property type="entry name" value="HYDROLASE, PUTATIVE (AFU_ORTHOLOGUE AFUA_1G03140)-RELATED"/>
    <property type="match status" value="1"/>
</dbReference>
<dbReference type="Gene3D" id="3.20.20.80">
    <property type="entry name" value="Glycosidases"/>
    <property type="match status" value="1"/>
</dbReference>
<dbReference type="GO" id="GO:0004553">
    <property type="term" value="F:hydrolase activity, hydrolyzing O-glycosyl compounds"/>
    <property type="evidence" value="ECO:0007669"/>
    <property type="project" value="InterPro"/>
</dbReference>
<dbReference type="eggNOG" id="COG1501">
    <property type="taxonomic scope" value="Bacteria"/>
</dbReference>
<dbReference type="InterPro" id="IPR051816">
    <property type="entry name" value="Glycosyl_Hydrolase_31"/>
</dbReference>
<dbReference type="SUPFAM" id="SSF74650">
    <property type="entry name" value="Galactose mutarotase-like"/>
    <property type="match status" value="1"/>
</dbReference>
<dbReference type="InterPro" id="IPR017853">
    <property type="entry name" value="GH"/>
</dbReference>
<dbReference type="InterPro" id="IPR000322">
    <property type="entry name" value="Glyco_hydro_31_TIM"/>
</dbReference>
<evidence type="ECO:0000313" key="6">
    <source>
        <dbReference type="Proteomes" id="UP000182584"/>
    </source>
</evidence>
<dbReference type="AlphaFoldDB" id="A0A1H9RVX0"/>
<feature type="domain" description="Glycoside hydrolase family 31 TIM barrel" evidence="3">
    <location>
        <begin position="236"/>
        <end position="568"/>
    </location>
</feature>
<dbReference type="Pfam" id="PF01055">
    <property type="entry name" value="Glyco_hydro_31_2nd"/>
    <property type="match status" value="1"/>
</dbReference>
<dbReference type="RefSeq" id="WP_143064030.1">
    <property type="nucleotide sequence ID" value="NZ_FOGJ01000010.1"/>
</dbReference>
<evidence type="ECO:0000256" key="1">
    <source>
        <dbReference type="ARBA" id="ARBA00007806"/>
    </source>
</evidence>
<feature type="domain" description="Glycosyl hydrolase family 31 C-terminal" evidence="4">
    <location>
        <begin position="579"/>
        <end position="660"/>
    </location>
</feature>
<sequence length="661" mass="75972">MFFAQDGNILIGKREGETLRIEPWGKNALRVRSTMYPEFTGNNWGLEEDIDHGSAKIETFDDHATIENGNISAHINNSGVITFFKNGQKILKEYYRSYDASVTKESICLKLIARNFKPIVGGDYKLTMRFEPNDDEKIFGMGCYQQKYMDLKGCVLELAQRNSQTSIPFALSSKGFGFLWNNPAVGKASFGKNYTEFEAYATKELDYWIVAEDTPAMIVERYTEVTGRAPVIRNDVFGLWQSRLRYRTQEEVLSVARKYKELGIKLDVIVIDFFHWTRQGDWQFDPEYWPDPKAMIDELHAGGTKVIVSVWPSVDKKSIHFYEMWDKGYLIRTEHGSNQTYDYQGDCVEIDCTNPEARQYIWDICKKNYYDYGIDMFWLDNAEPDFGVYDFDNYRYRMGTALSCSNIYPKLYAKAFYDGQKADGNDKIFSLIRCGWVGSQKYGTLLWNGDIQSTWEALQSAVGQGLNMGIAGIPWWNTDVAGFMNGDMTTDYFKELAQRWFEFAIFTPILRLHGDREPMNIPALDTTKDWGGGYLHTGAPTEMWACGDEVFNVMKKNLQLRESLVPYIDELNKEAHKTGLPLMRAMFLEFPEDAKCWELDDQYMFGSKYLVAPVLGAGVTEREVYLPEGKWEDIRDGKVYEGGCTVKSPAPIDSIPVFKRV</sequence>
<dbReference type="Proteomes" id="UP000182584">
    <property type="component" value="Unassembled WGS sequence"/>
</dbReference>
<keyword evidence="2 5" id="KW-0378">Hydrolase</keyword>
<dbReference type="PANTHER" id="PTHR43863:SF2">
    <property type="entry name" value="MALTASE-GLUCOAMYLASE"/>
    <property type="match status" value="1"/>
</dbReference>
<comment type="similarity">
    <text evidence="1 2">Belongs to the glycosyl hydrolase 31 family.</text>
</comment>
<evidence type="ECO:0000259" key="3">
    <source>
        <dbReference type="Pfam" id="PF01055"/>
    </source>
</evidence>
<gene>
    <name evidence="5" type="ORF">SAMN04487884_110107</name>
</gene>
<dbReference type="GO" id="GO:0030246">
    <property type="term" value="F:carbohydrate binding"/>
    <property type="evidence" value="ECO:0007669"/>
    <property type="project" value="InterPro"/>
</dbReference>
<dbReference type="Gene3D" id="2.60.40.1180">
    <property type="entry name" value="Golgi alpha-mannosidase II"/>
    <property type="match status" value="1"/>
</dbReference>